<evidence type="ECO:0000256" key="2">
    <source>
        <dbReference type="SAM" id="Phobius"/>
    </source>
</evidence>
<protein>
    <submittedName>
        <fullName evidence="3">Uncharacterized protein</fullName>
    </submittedName>
</protein>
<keyword evidence="2" id="KW-1133">Transmembrane helix</keyword>
<feature type="transmembrane region" description="Helical" evidence="2">
    <location>
        <begin position="32"/>
        <end position="55"/>
    </location>
</feature>
<name>A0A0G4F7W2_9ALVE</name>
<keyword evidence="2" id="KW-0472">Membrane</keyword>
<sequence>MKNVPYVWVVRSSCIFVGVILGFLLLGGLVVLSWVLVVVALSVLVCYVLAFWLHWSRDRRGANRILALLKRTIDGNQRKAILTNFDNYWSASCTGCTTCCREFVGGLCEARALYALNAWVYYKTGVLLCDASCGEISELHERVVLAVRQGIESDSLRGFVTSRTSDNRREIVIMTVCLADFGGNETAKAVEAGQMPTVPSIQAMSPARDLGCNPDSAAVEVRQQMGEQTHTRISGPALKNGVAPGPAATETERNRAPVGGPVE</sequence>
<feature type="region of interest" description="Disordered" evidence="1">
    <location>
        <begin position="223"/>
        <end position="263"/>
    </location>
</feature>
<reference evidence="3" key="1">
    <citation type="submission" date="2014-11" db="EMBL/GenBank/DDBJ databases">
        <authorList>
            <person name="Otto D Thomas"/>
            <person name="Naeem Raeece"/>
        </authorList>
    </citation>
    <scope>NUCLEOTIDE SEQUENCE</scope>
</reference>
<feature type="transmembrane region" description="Helical" evidence="2">
    <location>
        <begin position="7"/>
        <end position="26"/>
    </location>
</feature>
<dbReference type="AlphaFoldDB" id="A0A0G4F7W2"/>
<evidence type="ECO:0000256" key="1">
    <source>
        <dbReference type="SAM" id="MobiDB-lite"/>
    </source>
</evidence>
<organism evidence="3">
    <name type="scientific">Chromera velia CCMP2878</name>
    <dbReference type="NCBI Taxonomy" id="1169474"/>
    <lineage>
        <taxon>Eukaryota</taxon>
        <taxon>Sar</taxon>
        <taxon>Alveolata</taxon>
        <taxon>Colpodellida</taxon>
        <taxon>Chromeraceae</taxon>
        <taxon>Chromera</taxon>
    </lineage>
</organism>
<dbReference type="VEuPathDB" id="CryptoDB:Cvel_15674"/>
<keyword evidence="2" id="KW-0812">Transmembrane</keyword>
<evidence type="ECO:0000313" key="3">
    <source>
        <dbReference type="EMBL" id="CEM08755.1"/>
    </source>
</evidence>
<proteinExistence type="predicted"/>
<gene>
    <name evidence="3" type="ORF">Cvel_15674</name>
</gene>
<dbReference type="EMBL" id="CDMZ01000188">
    <property type="protein sequence ID" value="CEM08755.1"/>
    <property type="molecule type" value="Genomic_DNA"/>
</dbReference>
<accession>A0A0G4F7W2</accession>